<sequence length="67" mass="7667">MVFITNQKAVLYMGSDEKCALCDASISFTYLPMKEWGIDGFLCSKCYSKKLSEFYPGDHERVNLSKK</sequence>
<accession>A0A075I8D9</accession>
<protein>
    <submittedName>
        <fullName evidence="1">Uncharacterized protein</fullName>
    </submittedName>
</protein>
<dbReference type="AlphaFoldDB" id="A0A075I8D9"/>
<name>A0A075I8D9_9ARCH</name>
<organism evidence="1">
    <name type="scientific">uncultured marine thaumarchaeote SAT1000_41_C02</name>
    <dbReference type="NCBI Taxonomy" id="1456409"/>
    <lineage>
        <taxon>Archaea</taxon>
        <taxon>Nitrososphaerota</taxon>
        <taxon>environmental samples</taxon>
    </lineage>
</organism>
<dbReference type="EMBL" id="KF901276">
    <property type="protein sequence ID" value="AIF24921.1"/>
    <property type="molecule type" value="Genomic_DNA"/>
</dbReference>
<reference evidence="1" key="1">
    <citation type="journal article" date="2014" name="Genome Biol. Evol.">
        <title>Pangenome evidence for extensive interdomain horizontal transfer affecting lineage core and shell genes in uncultured planktonic thaumarchaeota and euryarchaeota.</title>
        <authorList>
            <person name="Deschamps P."/>
            <person name="Zivanovic Y."/>
            <person name="Moreira D."/>
            <person name="Rodriguez-Valera F."/>
            <person name="Lopez-Garcia P."/>
        </authorList>
    </citation>
    <scope>NUCLEOTIDE SEQUENCE</scope>
</reference>
<proteinExistence type="predicted"/>
<evidence type="ECO:0000313" key="1">
    <source>
        <dbReference type="EMBL" id="AIF24921.1"/>
    </source>
</evidence>